<feature type="compositionally biased region" description="Basic and acidic residues" evidence="2">
    <location>
        <begin position="568"/>
        <end position="584"/>
    </location>
</feature>
<proteinExistence type="predicted"/>
<feature type="region of interest" description="Disordered" evidence="2">
    <location>
        <begin position="479"/>
        <end position="498"/>
    </location>
</feature>
<dbReference type="GO" id="GO:0008270">
    <property type="term" value="F:zinc ion binding"/>
    <property type="evidence" value="ECO:0007669"/>
    <property type="project" value="InterPro"/>
</dbReference>
<dbReference type="OrthoDB" id="338816at2759"/>
<evidence type="ECO:0000256" key="1">
    <source>
        <dbReference type="SAM" id="Coils"/>
    </source>
</evidence>
<dbReference type="EMBL" id="JANBPU010000082">
    <property type="protein sequence ID" value="KAJ1917066.1"/>
    <property type="molecule type" value="Genomic_DNA"/>
</dbReference>
<dbReference type="Pfam" id="PF06221">
    <property type="entry name" value="zf-C2HC5"/>
    <property type="match status" value="1"/>
</dbReference>
<dbReference type="GO" id="GO:0045893">
    <property type="term" value="P:positive regulation of DNA-templated transcription"/>
    <property type="evidence" value="ECO:0007669"/>
    <property type="project" value="TreeGrafter"/>
</dbReference>
<feature type="region of interest" description="Disordered" evidence="2">
    <location>
        <begin position="290"/>
        <end position="320"/>
    </location>
</feature>
<dbReference type="GO" id="GO:0005634">
    <property type="term" value="C:nucleus"/>
    <property type="evidence" value="ECO:0007669"/>
    <property type="project" value="InterPro"/>
</dbReference>
<accession>A0A9W8DPA1</accession>
<name>A0A9W8DPA1_9FUNG</name>
<keyword evidence="1" id="KW-0175">Coiled coil</keyword>
<evidence type="ECO:0000256" key="2">
    <source>
        <dbReference type="SAM" id="MobiDB-lite"/>
    </source>
</evidence>
<dbReference type="PANTHER" id="PTHR12963">
    <property type="entry name" value="THYROID RECEPTOR INTERACTING PROTEIN RELATED"/>
    <property type="match status" value="1"/>
</dbReference>
<dbReference type="AlphaFoldDB" id="A0A9W8DPA1"/>
<dbReference type="GO" id="GO:0072344">
    <property type="term" value="P:rescue of stalled ribosome"/>
    <property type="evidence" value="ECO:0007669"/>
    <property type="project" value="InterPro"/>
</dbReference>
<feature type="region of interest" description="Disordered" evidence="2">
    <location>
        <begin position="103"/>
        <end position="127"/>
    </location>
</feature>
<feature type="compositionally biased region" description="Basic and acidic residues" evidence="2">
    <location>
        <begin position="177"/>
        <end position="214"/>
    </location>
</feature>
<feature type="compositionally biased region" description="Basic and acidic residues" evidence="2">
    <location>
        <begin position="479"/>
        <end position="490"/>
    </location>
</feature>
<dbReference type="PANTHER" id="PTHR12963:SF4">
    <property type="entry name" value="ACTIVATING SIGNAL COINTEGRATOR 1"/>
    <property type="match status" value="1"/>
</dbReference>
<evidence type="ECO:0000259" key="3">
    <source>
        <dbReference type="Pfam" id="PF06221"/>
    </source>
</evidence>
<feature type="compositionally biased region" description="Polar residues" evidence="2">
    <location>
        <begin position="111"/>
        <end position="127"/>
    </location>
</feature>
<gene>
    <name evidence="4" type="ORF">H4219_003410</name>
</gene>
<dbReference type="InterPro" id="IPR039128">
    <property type="entry name" value="TRIP4-like"/>
</dbReference>
<organism evidence="4 5">
    <name type="scientific">Mycoemilia scoparia</name>
    <dbReference type="NCBI Taxonomy" id="417184"/>
    <lineage>
        <taxon>Eukaryota</taxon>
        <taxon>Fungi</taxon>
        <taxon>Fungi incertae sedis</taxon>
        <taxon>Zoopagomycota</taxon>
        <taxon>Kickxellomycotina</taxon>
        <taxon>Kickxellomycetes</taxon>
        <taxon>Kickxellales</taxon>
        <taxon>Kickxellaceae</taxon>
        <taxon>Mycoemilia</taxon>
    </lineage>
</organism>
<feature type="region of interest" description="Disordered" evidence="2">
    <location>
        <begin position="156"/>
        <end position="220"/>
    </location>
</feature>
<sequence>MANSKSSTPADKKWAGEQISQIIGTTPEDAEPLADFLCQIDNETELQSQMLDMLGSSPLALQFATDLVKRRFPPIQSSIAGSTGLGQESDNKWKVQSYAQSAKRVAPSPSVPSSGTLTPQSLMGSATPTASASVANKKMGIQDELVYFAGIKVAKPKKSNSNNNKDKVLPGSMTSDNLEKNNSNDEQPKSRRQLRREQEMLKDQQRKQKEAEAKRKNRKRERCECQATVHALITNCLRCGRIICEKEGEGPCMFCKSMVGDQSVLEDAWKSQLRDLLLGTSTAADAIATENSNPHSKKKTDVPGLTRSVPYSMKVGGSKTVNSQNEDMWVALGDEPTTAATDLGQQYINNPLYEPQQPPYAVPFSDLTPEEQEEALQKAFDTLGITGHQDKEKQARKWWDAERRKNRLLEYDQTSAQRSRLIDETNDFDLDKVKKWMTPEERILAEKMLEKQQQKREEEENRRRRVRVLHLDLETRTVRLEREKSPEKLPDSGGDSEMLPAAVVYSNRSLTLTKSGQRQSAISKSRTGSGGGGTGEFAGNPLLLKKNQQQTLPRFVVDSSSDVFGKLLTKEKPGNTTKSSRDQKLLQNLRMQYLNDNNDSDRDED</sequence>
<comment type="caution">
    <text evidence="4">The sequence shown here is derived from an EMBL/GenBank/DDBJ whole genome shotgun (WGS) entry which is preliminary data.</text>
</comment>
<keyword evidence="5" id="KW-1185">Reference proteome</keyword>
<dbReference type="Proteomes" id="UP001150538">
    <property type="component" value="Unassembled WGS sequence"/>
</dbReference>
<feature type="compositionally biased region" description="Polar residues" evidence="2">
    <location>
        <begin position="512"/>
        <end position="526"/>
    </location>
</feature>
<dbReference type="InterPro" id="IPR009349">
    <property type="entry name" value="TRIP4/RQT4_C2HC5_Znf"/>
</dbReference>
<feature type="compositionally biased region" description="Polar residues" evidence="2">
    <location>
        <begin position="585"/>
        <end position="597"/>
    </location>
</feature>
<feature type="region of interest" description="Disordered" evidence="2">
    <location>
        <begin position="568"/>
        <end position="605"/>
    </location>
</feature>
<feature type="region of interest" description="Disordered" evidence="2">
    <location>
        <begin position="512"/>
        <end position="540"/>
    </location>
</feature>
<evidence type="ECO:0000313" key="4">
    <source>
        <dbReference type="EMBL" id="KAJ1917066.1"/>
    </source>
</evidence>
<feature type="domain" description="TRIP4/RQT4 C2HC5-type zinc finger" evidence="3">
    <location>
        <begin position="221"/>
        <end position="258"/>
    </location>
</feature>
<feature type="coiled-coil region" evidence="1">
    <location>
        <begin position="442"/>
        <end position="469"/>
    </location>
</feature>
<reference evidence="4" key="1">
    <citation type="submission" date="2022-07" db="EMBL/GenBank/DDBJ databases">
        <title>Phylogenomic reconstructions and comparative analyses of Kickxellomycotina fungi.</title>
        <authorList>
            <person name="Reynolds N.K."/>
            <person name="Stajich J.E."/>
            <person name="Barry K."/>
            <person name="Grigoriev I.V."/>
            <person name="Crous P."/>
            <person name="Smith M.E."/>
        </authorList>
    </citation>
    <scope>NUCLEOTIDE SEQUENCE</scope>
    <source>
        <strain evidence="4">NBRC 100468</strain>
    </source>
</reference>
<dbReference type="GO" id="GO:0180022">
    <property type="term" value="C:RQC-trigger complex"/>
    <property type="evidence" value="ECO:0007669"/>
    <property type="project" value="InterPro"/>
</dbReference>
<protein>
    <recommendedName>
        <fullName evidence="3">TRIP4/RQT4 C2HC5-type zinc finger domain-containing protein</fullName>
    </recommendedName>
</protein>
<evidence type="ECO:0000313" key="5">
    <source>
        <dbReference type="Proteomes" id="UP001150538"/>
    </source>
</evidence>
<feature type="region of interest" description="Disordered" evidence="2">
    <location>
        <begin position="1"/>
        <end position="26"/>
    </location>
</feature>